<feature type="domain" description="TLDc" evidence="2">
    <location>
        <begin position="200"/>
        <end position="377"/>
    </location>
</feature>
<feature type="coiled-coil region" evidence="1">
    <location>
        <begin position="74"/>
        <end position="111"/>
    </location>
</feature>
<evidence type="ECO:0000259" key="2">
    <source>
        <dbReference type="Pfam" id="PF07534"/>
    </source>
</evidence>
<dbReference type="InterPro" id="IPR006571">
    <property type="entry name" value="TLDc_dom"/>
</dbReference>
<evidence type="ECO:0000313" key="3">
    <source>
        <dbReference type="EMBL" id="CAD8093422.1"/>
    </source>
</evidence>
<evidence type="ECO:0000256" key="1">
    <source>
        <dbReference type="SAM" id="Coils"/>
    </source>
</evidence>
<comment type="caution">
    <text evidence="3">The sequence shown here is derived from an EMBL/GenBank/DDBJ whole genome shotgun (WGS) entry which is preliminary data.</text>
</comment>
<keyword evidence="4" id="KW-1185">Reference proteome</keyword>
<sequence>MQNLPFCPIHSYQILNLLELSDSDARLICCSCLLNLIKTKNNFDSSKIVDLVQVYEHPENTFQFTDVKEKTSLVQFLHEQIEQLSVIKQQIEELLNQLLEWKQEIQQQKTSFLNIIKQDEFKQNFQTLANQEKNIKNEMIQQIQNKFYNYFESIKAMNQVATQKDLENLEKLNQNMTQKVGNCKKFKKIFKSINKLEQNYEKIINPFWCELINTIERNVKRQINQKKIIYKSQENGLTFEAIRKAIIGKQNLLWFFKSSNNQGTEFGAFTPYIWIEGDHSGTTEANPSFLFSKTLNQIYPIIQKMGKCTQYFNPQHILFGGTGNSDQDLRINPDFKSGYSRLGITYSAPVGVDTSKYSSYLLGALEPNVIECEIYQILFE</sequence>
<protein>
    <recommendedName>
        <fullName evidence="2">TLDc domain-containing protein</fullName>
    </recommendedName>
</protein>
<name>A0A8S1NML9_9CILI</name>
<evidence type="ECO:0000313" key="4">
    <source>
        <dbReference type="Proteomes" id="UP000692954"/>
    </source>
</evidence>
<dbReference type="EMBL" id="CAJJDN010000060">
    <property type="protein sequence ID" value="CAD8093422.1"/>
    <property type="molecule type" value="Genomic_DNA"/>
</dbReference>
<proteinExistence type="predicted"/>
<gene>
    <name evidence="3" type="ORF">PSON_ATCC_30995.1.T0600274</name>
</gene>
<dbReference type="OrthoDB" id="300794at2759"/>
<dbReference type="Pfam" id="PF07534">
    <property type="entry name" value="TLD"/>
    <property type="match status" value="1"/>
</dbReference>
<keyword evidence="1" id="KW-0175">Coiled coil</keyword>
<dbReference type="Proteomes" id="UP000692954">
    <property type="component" value="Unassembled WGS sequence"/>
</dbReference>
<organism evidence="3 4">
    <name type="scientific">Paramecium sonneborni</name>
    <dbReference type="NCBI Taxonomy" id="65129"/>
    <lineage>
        <taxon>Eukaryota</taxon>
        <taxon>Sar</taxon>
        <taxon>Alveolata</taxon>
        <taxon>Ciliophora</taxon>
        <taxon>Intramacronucleata</taxon>
        <taxon>Oligohymenophorea</taxon>
        <taxon>Peniculida</taxon>
        <taxon>Parameciidae</taxon>
        <taxon>Paramecium</taxon>
    </lineage>
</organism>
<accession>A0A8S1NML9</accession>
<reference evidence="3" key="1">
    <citation type="submission" date="2021-01" db="EMBL/GenBank/DDBJ databases">
        <authorList>
            <consortium name="Genoscope - CEA"/>
            <person name="William W."/>
        </authorList>
    </citation>
    <scope>NUCLEOTIDE SEQUENCE</scope>
</reference>
<dbReference type="AlphaFoldDB" id="A0A8S1NML9"/>